<evidence type="ECO:0000256" key="5">
    <source>
        <dbReference type="ARBA" id="ARBA00022989"/>
    </source>
</evidence>
<comment type="subcellular location">
    <subcellularLocation>
        <location evidence="1">Cell membrane</location>
        <topology evidence="1">Multi-pass membrane protein</topology>
    </subcellularLocation>
</comment>
<evidence type="ECO:0000259" key="8">
    <source>
        <dbReference type="Pfam" id="PF00924"/>
    </source>
</evidence>
<dbReference type="GO" id="GO:0008381">
    <property type="term" value="F:mechanosensitive monoatomic ion channel activity"/>
    <property type="evidence" value="ECO:0007669"/>
    <property type="project" value="UniProtKB-ARBA"/>
</dbReference>
<dbReference type="InterPro" id="IPR052702">
    <property type="entry name" value="MscS-like_channel"/>
</dbReference>
<evidence type="ECO:0000313" key="11">
    <source>
        <dbReference type="EMBL" id="HBA09219.1"/>
    </source>
</evidence>
<dbReference type="PROSITE" id="PS51257">
    <property type="entry name" value="PROKAR_LIPOPROTEIN"/>
    <property type="match status" value="1"/>
</dbReference>
<dbReference type="Proteomes" id="UP000264313">
    <property type="component" value="Unassembled WGS sequence"/>
</dbReference>
<keyword evidence="6 7" id="KW-0472">Membrane</keyword>
<feature type="transmembrane region" description="Helical" evidence="7">
    <location>
        <begin position="232"/>
        <end position="252"/>
    </location>
</feature>
<evidence type="ECO:0000256" key="6">
    <source>
        <dbReference type="ARBA" id="ARBA00023136"/>
    </source>
</evidence>
<protein>
    <submittedName>
        <fullName evidence="11">Mechanosensitive ion channel protein MscS</fullName>
    </submittedName>
</protein>
<dbReference type="SUPFAM" id="SSF82689">
    <property type="entry name" value="Mechanosensitive channel protein MscS (YggB), C-terminal domain"/>
    <property type="match status" value="1"/>
</dbReference>
<comment type="similarity">
    <text evidence="2">Belongs to the MscS (TC 1.A.23) family.</text>
</comment>
<dbReference type="SUPFAM" id="SSF82861">
    <property type="entry name" value="Mechanosensitive channel protein MscS (YggB), transmembrane region"/>
    <property type="match status" value="1"/>
</dbReference>
<dbReference type="InterPro" id="IPR049278">
    <property type="entry name" value="MS_channel_C"/>
</dbReference>
<dbReference type="AlphaFoldDB" id="A0A351RAZ8"/>
<dbReference type="STRING" id="1132855.GCA_000384255_02499"/>
<accession>A0A351RAZ8</accession>
<evidence type="ECO:0000313" key="12">
    <source>
        <dbReference type="Proteomes" id="UP000264313"/>
    </source>
</evidence>
<keyword evidence="3" id="KW-1003">Cell membrane</keyword>
<dbReference type="InterPro" id="IPR006685">
    <property type="entry name" value="MscS_channel_2nd"/>
</dbReference>
<evidence type="ECO:0000256" key="2">
    <source>
        <dbReference type="ARBA" id="ARBA00008017"/>
    </source>
</evidence>
<dbReference type="SUPFAM" id="SSF50182">
    <property type="entry name" value="Sm-like ribonucleoproteins"/>
    <property type="match status" value="1"/>
</dbReference>
<gene>
    <name evidence="11" type="ORF">DCW48_06430</name>
</gene>
<evidence type="ECO:0000256" key="7">
    <source>
        <dbReference type="SAM" id="Phobius"/>
    </source>
</evidence>
<feature type="transmembrane region" description="Helical" evidence="7">
    <location>
        <begin position="126"/>
        <end position="144"/>
    </location>
</feature>
<dbReference type="InterPro" id="IPR011066">
    <property type="entry name" value="MscS_channel_C_sf"/>
</dbReference>
<feature type="transmembrane region" description="Helical" evidence="7">
    <location>
        <begin position="209"/>
        <end position="226"/>
    </location>
</feature>
<feature type="domain" description="Mechanosensitive ion channel MscS C-terminal" evidence="9">
    <location>
        <begin position="326"/>
        <end position="408"/>
    </location>
</feature>
<evidence type="ECO:0000256" key="4">
    <source>
        <dbReference type="ARBA" id="ARBA00022692"/>
    </source>
</evidence>
<dbReference type="InterPro" id="IPR010920">
    <property type="entry name" value="LSM_dom_sf"/>
</dbReference>
<feature type="domain" description="Mechanosensitive ion channel transmembrane helices 2/3" evidence="10">
    <location>
        <begin position="208"/>
        <end position="249"/>
    </location>
</feature>
<dbReference type="InterPro" id="IPR049142">
    <property type="entry name" value="MS_channel_1st"/>
</dbReference>
<sequence length="432" mass="47788">MNSRIDIIWQEILADIGTPVAGWQIGVIVMACAIAWMINGVIRAYVMRHAPEHWKIGIGTFNRLLFPLSMLVIVLISKWVLGHWQHTTMLHLASNLLLAMAAVRLAVYAMRYIIAPGGVLKALENTLATLIWMVLALHLSGVLPEMLETLEAVKFTIGKNSVNLLLVLQGLLTILTTIFVAMWLSRFVENKLMQVDQLNANTRVMLSKVLRVFLLFIAVLIALSAVGLDLTLISVFGGAIGVGLGFGLQRIASNYVSGFILLMDKSISIGDIVTIDVHYGIIRDLRTRYLVLQKLDGTEVIIPNETLIINPVINHSCMDRNTRVLVTMQVAYESDLDLVLKLLVKAADDHPRVLVTPEPTAIVTGFADSGIDVRLTVWIHDAEEGTASLQSDLFMAVWRLFKANNISIPYPQREVRILGTAVADVKDENKDG</sequence>
<evidence type="ECO:0000256" key="1">
    <source>
        <dbReference type="ARBA" id="ARBA00004651"/>
    </source>
</evidence>
<dbReference type="GO" id="GO:0005886">
    <property type="term" value="C:plasma membrane"/>
    <property type="evidence" value="ECO:0007669"/>
    <property type="project" value="UniProtKB-SubCell"/>
</dbReference>
<comment type="caution">
    <text evidence="11">The sequence shown here is derived from an EMBL/GenBank/DDBJ whole genome shotgun (WGS) entry which is preliminary data.</text>
</comment>
<feature type="transmembrane region" description="Helical" evidence="7">
    <location>
        <begin position="93"/>
        <end position="114"/>
    </location>
</feature>
<dbReference type="Gene3D" id="3.30.70.100">
    <property type="match status" value="1"/>
</dbReference>
<dbReference type="Pfam" id="PF21088">
    <property type="entry name" value="MS_channel_1st"/>
    <property type="match status" value="1"/>
</dbReference>
<organism evidence="11 12">
    <name type="scientific">Methylotenera mobilis</name>
    <dbReference type="NCBI Taxonomy" id="359408"/>
    <lineage>
        <taxon>Bacteria</taxon>
        <taxon>Pseudomonadati</taxon>
        <taxon>Pseudomonadota</taxon>
        <taxon>Betaproteobacteria</taxon>
        <taxon>Nitrosomonadales</taxon>
        <taxon>Methylophilaceae</taxon>
        <taxon>Methylotenera</taxon>
    </lineage>
</organism>
<reference evidence="11 12" key="1">
    <citation type="journal article" date="2018" name="Nat. Biotechnol.">
        <title>A standardized bacterial taxonomy based on genome phylogeny substantially revises the tree of life.</title>
        <authorList>
            <person name="Parks D.H."/>
            <person name="Chuvochina M."/>
            <person name="Waite D.W."/>
            <person name="Rinke C."/>
            <person name="Skarshewski A."/>
            <person name="Chaumeil P.A."/>
            <person name="Hugenholtz P."/>
        </authorList>
    </citation>
    <scope>NUCLEOTIDE SEQUENCE [LARGE SCALE GENOMIC DNA]</scope>
    <source>
        <strain evidence="11">UBA9958</strain>
    </source>
</reference>
<dbReference type="PANTHER" id="PTHR30347">
    <property type="entry name" value="POTASSIUM CHANNEL RELATED"/>
    <property type="match status" value="1"/>
</dbReference>
<dbReference type="Gene3D" id="2.30.30.60">
    <property type="match status" value="1"/>
</dbReference>
<dbReference type="InterPro" id="IPR011014">
    <property type="entry name" value="MscS_channel_TM-2"/>
</dbReference>
<feature type="domain" description="Mechanosensitive ion channel MscS" evidence="8">
    <location>
        <begin position="251"/>
        <end position="316"/>
    </location>
</feature>
<evidence type="ECO:0000259" key="10">
    <source>
        <dbReference type="Pfam" id="PF21088"/>
    </source>
</evidence>
<dbReference type="EMBL" id="DNAA01000157">
    <property type="protein sequence ID" value="HBA09219.1"/>
    <property type="molecule type" value="Genomic_DNA"/>
</dbReference>
<evidence type="ECO:0000259" key="9">
    <source>
        <dbReference type="Pfam" id="PF21082"/>
    </source>
</evidence>
<feature type="transmembrane region" description="Helical" evidence="7">
    <location>
        <begin position="63"/>
        <end position="81"/>
    </location>
</feature>
<keyword evidence="4 7" id="KW-0812">Transmembrane</keyword>
<proteinExistence type="inferred from homology"/>
<keyword evidence="5 7" id="KW-1133">Transmembrane helix</keyword>
<evidence type="ECO:0000256" key="3">
    <source>
        <dbReference type="ARBA" id="ARBA00022475"/>
    </source>
</evidence>
<feature type="transmembrane region" description="Helical" evidence="7">
    <location>
        <begin position="20"/>
        <end position="42"/>
    </location>
</feature>
<dbReference type="InterPro" id="IPR023408">
    <property type="entry name" value="MscS_beta-dom_sf"/>
</dbReference>
<dbReference type="PANTHER" id="PTHR30347:SF1">
    <property type="entry name" value="MECHANOSENSITIVE CHANNEL MSCK"/>
    <property type="match status" value="1"/>
</dbReference>
<name>A0A351RAZ8_9PROT</name>
<dbReference type="Gene3D" id="1.10.287.1260">
    <property type="match status" value="1"/>
</dbReference>
<feature type="transmembrane region" description="Helical" evidence="7">
    <location>
        <begin position="164"/>
        <end position="188"/>
    </location>
</feature>
<dbReference type="Pfam" id="PF00924">
    <property type="entry name" value="MS_channel_2nd"/>
    <property type="match status" value="1"/>
</dbReference>
<dbReference type="Pfam" id="PF21082">
    <property type="entry name" value="MS_channel_3rd"/>
    <property type="match status" value="1"/>
</dbReference>